<reference evidence="13 14" key="1">
    <citation type="journal article" date="2013" name="Genome Biol.">
        <title>Genome of Acanthamoeba castellanii highlights extensive lateral gene transfer and early evolution of tyrosine kinase signaling.</title>
        <authorList>
            <person name="Clarke M."/>
            <person name="Lohan A.J."/>
            <person name="Liu B."/>
            <person name="Lagkouvardos I."/>
            <person name="Roy S."/>
            <person name="Zafar N."/>
            <person name="Bertelli C."/>
            <person name="Schilde C."/>
            <person name="Kianianmomeni A."/>
            <person name="Burglin T.R."/>
            <person name="Frech C."/>
            <person name="Turcotte B."/>
            <person name="Kopec K.O."/>
            <person name="Synnott J.M."/>
            <person name="Choo C."/>
            <person name="Paponov I."/>
            <person name="Finkler A."/>
            <person name="Soon Heng Tan C."/>
            <person name="Hutchins A.P."/>
            <person name="Weinmeier T."/>
            <person name="Rattei T."/>
            <person name="Chu J.S."/>
            <person name="Gimenez G."/>
            <person name="Irimia M."/>
            <person name="Rigden D.J."/>
            <person name="Fitzpatrick D.A."/>
            <person name="Lorenzo-Morales J."/>
            <person name="Bateman A."/>
            <person name="Chiu C.H."/>
            <person name="Tang P."/>
            <person name="Hegemann P."/>
            <person name="Fromm H."/>
            <person name="Raoult D."/>
            <person name="Greub G."/>
            <person name="Miranda-Saavedra D."/>
            <person name="Chen N."/>
            <person name="Nash P."/>
            <person name="Ginger M.L."/>
            <person name="Horn M."/>
            <person name="Schaap P."/>
            <person name="Caler L."/>
            <person name="Loftus B."/>
        </authorList>
    </citation>
    <scope>NUCLEOTIDE SEQUENCE [LARGE SCALE GENOMIC DNA]</scope>
    <source>
        <strain evidence="13 14">Neff</strain>
    </source>
</reference>
<evidence type="ECO:0000256" key="7">
    <source>
        <dbReference type="ARBA" id="ARBA00022723"/>
    </source>
</evidence>
<dbReference type="InterPro" id="IPR035892">
    <property type="entry name" value="C2_domain_sf"/>
</dbReference>
<dbReference type="InterPro" id="IPR045052">
    <property type="entry name" value="Copine"/>
</dbReference>
<dbReference type="EMBL" id="KB007974">
    <property type="protein sequence ID" value="ELR17203.1"/>
    <property type="molecule type" value="Genomic_DNA"/>
</dbReference>
<keyword evidence="8" id="KW-0677">Repeat</keyword>
<sequence>MQVPMSGAFDTTVSKVEIRISCRNLIRLDVLSESDPLVRVEQFDPTTGRWSEVGRTEWQQNQKNPNFARCVPMDYWFEKAQQVQKLRFQVFDIDRPDSSLNSSQDFIGEAVVNLGDILGNKGGTLSRDLQNPHHTSRKNGIIIIRAEEVNADAQNSIVTFRFSGSHLDKKDFFGKSDPYLEIYRNNPADSQWVLVHKTEVIKKTLDPTWRPFEIDASKLCQGDFNRMLMFKVWDWDSDGGHDLIGNATTTLNEMIKGKRQFALIEPDLMRKKRGYKDSGILNVHQVDVRRVHSFLEYIAGGCQLRLALAIDFTASNGNPQDSKSLHYRNPSGEPNEYLKAMMAVGDIVASYDQTKQFPTYGFGAKIPPANEVSHCFHVNMNPSNPECIGIENVIGAYQHALSYVKLSGPTNFGPIIKQVATIARSTPLQQQVYWILLMITDGVISDMERTISEIVDASDLPFSIIIVGVGDADFKDMDNLDSDDRLLRTRTGKTATRDIVQFVPFRDYKRKHYSELARVTLAELPKQLTDYYKAHNIAPNPRPDVPMTQARPAACFVCVCGVCVCCVHVA</sequence>
<dbReference type="PANTHER" id="PTHR10857">
    <property type="entry name" value="COPINE"/>
    <property type="match status" value="1"/>
</dbReference>
<dbReference type="InterPro" id="IPR002035">
    <property type="entry name" value="VWF_A"/>
</dbReference>
<dbReference type="GO" id="GO:0005634">
    <property type="term" value="C:nucleus"/>
    <property type="evidence" value="ECO:0007669"/>
    <property type="project" value="UniProtKB-SubCell"/>
</dbReference>
<dbReference type="Pfam" id="PF00168">
    <property type="entry name" value="C2"/>
    <property type="match status" value="2"/>
</dbReference>
<dbReference type="FunFam" id="2.60.40.150:FF:000042">
    <property type="entry name" value="Copine 3"/>
    <property type="match status" value="1"/>
</dbReference>
<dbReference type="AlphaFoldDB" id="L8GXA8"/>
<dbReference type="SUPFAM" id="SSF49562">
    <property type="entry name" value="C2 domain (Calcium/lipid-binding domain, CaLB)"/>
    <property type="match status" value="2"/>
</dbReference>
<evidence type="ECO:0000313" key="14">
    <source>
        <dbReference type="Proteomes" id="UP000011083"/>
    </source>
</evidence>
<proteinExistence type="inferred from homology"/>
<dbReference type="Gene3D" id="2.60.40.150">
    <property type="entry name" value="C2 domain"/>
    <property type="match status" value="2"/>
</dbReference>
<dbReference type="Pfam" id="PF07002">
    <property type="entry name" value="Copine"/>
    <property type="match status" value="1"/>
</dbReference>
<evidence type="ECO:0000256" key="3">
    <source>
        <dbReference type="ARBA" id="ARBA00004496"/>
    </source>
</evidence>
<dbReference type="SMART" id="SM00239">
    <property type="entry name" value="C2"/>
    <property type="match status" value="2"/>
</dbReference>
<evidence type="ECO:0000256" key="10">
    <source>
        <dbReference type="ARBA" id="ARBA00023136"/>
    </source>
</evidence>
<dbReference type="PANTHER" id="PTHR10857:SF106">
    <property type="entry name" value="C2 DOMAIN-CONTAINING PROTEIN"/>
    <property type="match status" value="1"/>
</dbReference>
<evidence type="ECO:0000256" key="5">
    <source>
        <dbReference type="ARBA" id="ARBA00022475"/>
    </source>
</evidence>
<dbReference type="SUPFAM" id="SSF53300">
    <property type="entry name" value="vWA-like"/>
    <property type="match status" value="1"/>
</dbReference>
<evidence type="ECO:0000256" key="4">
    <source>
        <dbReference type="ARBA" id="ARBA00009048"/>
    </source>
</evidence>
<keyword evidence="11" id="KW-0539">Nucleus</keyword>
<keyword evidence="5" id="KW-1003">Cell membrane</keyword>
<dbReference type="GO" id="GO:0005544">
    <property type="term" value="F:calcium-dependent phospholipid binding"/>
    <property type="evidence" value="ECO:0007669"/>
    <property type="project" value="InterPro"/>
</dbReference>
<dbReference type="PROSITE" id="PS50004">
    <property type="entry name" value="C2"/>
    <property type="match status" value="2"/>
</dbReference>
<dbReference type="OrthoDB" id="5855668at2759"/>
<comment type="subcellular location">
    <subcellularLocation>
        <location evidence="2">Cell membrane</location>
    </subcellularLocation>
    <subcellularLocation>
        <location evidence="3">Cytoplasm</location>
    </subcellularLocation>
    <subcellularLocation>
        <location evidence="1">Nucleus</location>
    </subcellularLocation>
</comment>
<feature type="domain" description="C2" evidence="12">
    <location>
        <begin position="138"/>
        <end position="265"/>
    </location>
</feature>
<dbReference type="KEGG" id="acan:ACA1_058590"/>
<dbReference type="InterPro" id="IPR036465">
    <property type="entry name" value="vWFA_dom_sf"/>
</dbReference>
<feature type="domain" description="C2" evidence="12">
    <location>
        <begin position="1"/>
        <end position="127"/>
    </location>
</feature>
<keyword evidence="14" id="KW-1185">Reference proteome</keyword>
<dbReference type="CDD" id="cd04048">
    <property type="entry name" value="C2A_Copine"/>
    <property type="match status" value="1"/>
</dbReference>
<keyword evidence="9" id="KW-0106">Calcium</keyword>
<evidence type="ECO:0000256" key="9">
    <source>
        <dbReference type="ARBA" id="ARBA00022837"/>
    </source>
</evidence>
<evidence type="ECO:0000259" key="12">
    <source>
        <dbReference type="PROSITE" id="PS50004"/>
    </source>
</evidence>
<evidence type="ECO:0000313" key="13">
    <source>
        <dbReference type="EMBL" id="ELR17203.1"/>
    </source>
</evidence>
<dbReference type="GO" id="GO:0005829">
    <property type="term" value="C:cytosol"/>
    <property type="evidence" value="ECO:0007669"/>
    <property type="project" value="UniProtKB-ARBA"/>
</dbReference>
<accession>L8GXA8</accession>
<dbReference type="SMART" id="SM00327">
    <property type="entry name" value="VWA"/>
    <property type="match status" value="1"/>
</dbReference>
<dbReference type="VEuPathDB" id="AmoebaDB:ACA1_058590"/>
<dbReference type="CDD" id="cd04047">
    <property type="entry name" value="C2B_Copine"/>
    <property type="match status" value="1"/>
</dbReference>
<dbReference type="GO" id="GO:0005886">
    <property type="term" value="C:plasma membrane"/>
    <property type="evidence" value="ECO:0007669"/>
    <property type="project" value="UniProtKB-SubCell"/>
</dbReference>
<keyword evidence="6" id="KW-0963">Cytoplasm</keyword>
<evidence type="ECO:0000256" key="11">
    <source>
        <dbReference type="ARBA" id="ARBA00023242"/>
    </source>
</evidence>
<evidence type="ECO:0000256" key="8">
    <source>
        <dbReference type="ARBA" id="ARBA00022737"/>
    </source>
</evidence>
<dbReference type="InterPro" id="IPR037768">
    <property type="entry name" value="C2B_Copine"/>
</dbReference>
<dbReference type="InterPro" id="IPR010734">
    <property type="entry name" value="Copine_C"/>
</dbReference>
<name>L8GXA8_ACACF</name>
<protein>
    <submittedName>
        <fullName evidence="13">Copine VIII, putative</fullName>
    </submittedName>
</protein>
<dbReference type="InterPro" id="IPR000008">
    <property type="entry name" value="C2_dom"/>
</dbReference>
<dbReference type="GeneID" id="14918081"/>
<organism evidence="13 14">
    <name type="scientific">Acanthamoeba castellanii (strain ATCC 30010 / Neff)</name>
    <dbReference type="NCBI Taxonomy" id="1257118"/>
    <lineage>
        <taxon>Eukaryota</taxon>
        <taxon>Amoebozoa</taxon>
        <taxon>Discosea</taxon>
        <taxon>Longamoebia</taxon>
        <taxon>Centramoebida</taxon>
        <taxon>Acanthamoebidae</taxon>
        <taxon>Acanthamoeba</taxon>
    </lineage>
</organism>
<keyword evidence="7" id="KW-0479">Metal-binding</keyword>
<gene>
    <name evidence="13" type="ORF">ACA1_058590</name>
</gene>
<dbReference type="OMA" id="MVHETEF"/>
<dbReference type="Proteomes" id="UP000011083">
    <property type="component" value="Unassembled WGS sequence"/>
</dbReference>
<evidence type="ECO:0000256" key="2">
    <source>
        <dbReference type="ARBA" id="ARBA00004236"/>
    </source>
</evidence>
<comment type="similarity">
    <text evidence="4">Belongs to the copine family.</text>
</comment>
<dbReference type="GO" id="GO:0071277">
    <property type="term" value="P:cellular response to calcium ion"/>
    <property type="evidence" value="ECO:0007669"/>
    <property type="project" value="TreeGrafter"/>
</dbReference>
<evidence type="ECO:0000256" key="6">
    <source>
        <dbReference type="ARBA" id="ARBA00022490"/>
    </source>
</evidence>
<dbReference type="GO" id="GO:0046872">
    <property type="term" value="F:metal ion binding"/>
    <property type="evidence" value="ECO:0007669"/>
    <property type="project" value="UniProtKB-KW"/>
</dbReference>
<keyword evidence="10" id="KW-0472">Membrane</keyword>
<evidence type="ECO:0000256" key="1">
    <source>
        <dbReference type="ARBA" id="ARBA00004123"/>
    </source>
</evidence>
<dbReference type="RefSeq" id="XP_004339216.1">
    <property type="nucleotide sequence ID" value="XM_004339168.1"/>
</dbReference>